<dbReference type="SUPFAM" id="SSF53328">
    <property type="entry name" value="Formyltransferase"/>
    <property type="match status" value="1"/>
</dbReference>
<evidence type="ECO:0000256" key="2">
    <source>
        <dbReference type="ARBA" id="ARBA00012254"/>
    </source>
</evidence>
<evidence type="ECO:0000313" key="6">
    <source>
        <dbReference type="EMBL" id="MPM80557.1"/>
    </source>
</evidence>
<comment type="pathway">
    <text evidence="1">Purine metabolism; IMP biosynthesis via de novo pathway; N(2)-formyl-N(1)-(5-phospho-D-ribosyl)glycinamide from N(1)-(5-phospho-D-ribosyl)glycinamide (10-formyl THF route): step 1/1.</text>
</comment>
<dbReference type="AlphaFoldDB" id="A0A645CUF2"/>
<feature type="domain" description="Formyl transferase N-terminal" evidence="5">
    <location>
        <begin position="3"/>
        <end position="151"/>
    </location>
</feature>
<gene>
    <name evidence="6" type="primary">purN_34</name>
    <name evidence="6" type="ORF">SDC9_127605</name>
</gene>
<evidence type="ECO:0000256" key="4">
    <source>
        <dbReference type="ARBA" id="ARBA00022755"/>
    </source>
</evidence>
<dbReference type="PANTHER" id="PTHR43369">
    <property type="entry name" value="PHOSPHORIBOSYLGLYCINAMIDE FORMYLTRANSFERASE"/>
    <property type="match status" value="1"/>
</dbReference>
<sequence>MQLILSNKNDAYVLTRAQILGIDSVVFSKIDLEHNNFVDDLLKRYKIDVIILAGFLLKVPQRLTEKYKGRILNIHPALLPSYGGKGMYGMNVHNAVISAGEKESGITIHIVDEKYDNGSIICQAKCKINHDDTPETLAEKIHSLEAEYFPVTIERFLDTIEIVEES</sequence>
<accession>A0A645CUF2</accession>
<evidence type="ECO:0000256" key="3">
    <source>
        <dbReference type="ARBA" id="ARBA00022679"/>
    </source>
</evidence>
<reference evidence="6" key="1">
    <citation type="submission" date="2019-08" db="EMBL/GenBank/DDBJ databases">
        <authorList>
            <person name="Kucharzyk K."/>
            <person name="Murdoch R.W."/>
            <person name="Higgins S."/>
            <person name="Loffler F."/>
        </authorList>
    </citation>
    <scope>NUCLEOTIDE SEQUENCE</scope>
</reference>
<dbReference type="PANTHER" id="PTHR43369:SF2">
    <property type="entry name" value="PHOSPHORIBOSYLGLYCINAMIDE FORMYLTRANSFERASE"/>
    <property type="match status" value="1"/>
</dbReference>
<evidence type="ECO:0000259" key="5">
    <source>
        <dbReference type="Pfam" id="PF00551"/>
    </source>
</evidence>
<dbReference type="EC" id="2.1.2.2" evidence="2"/>
<dbReference type="InterPro" id="IPR036477">
    <property type="entry name" value="Formyl_transf_N_sf"/>
</dbReference>
<comment type="caution">
    <text evidence="6">The sequence shown here is derived from an EMBL/GenBank/DDBJ whole genome shotgun (WGS) entry which is preliminary data.</text>
</comment>
<dbReference type="GO" id="GO:0004644">
    <property type="term" value="F:phosphoribosylglycinamide formyltransferase activity"/>
    <property type="evidence" value="ECO:0007669"/>
    <property type="project" value="UniProtKB-EC"/>
</dbReference>
<dbReference type="Gene3D" id="3.40.50.170">
    <property type="entry name" value="Formyl transferase, N-terminal domain"/>
    <property type="match status" value="1"/>
</dbReference>
<proteinExistence type="predicted"/>
<name>A0A645CUF2_9ZZZZ</name>
<dbReference type="GO" id="GO:0005829">
    <property type="term" value="C:cytosol"/>
    <property type="evidence" value="ECO:0007669"/>
    <property type="project" value="TreeGrafter"/>
</dbReference>
<dbReference type="InterPro" id="IPR002376">
    <property type="entry name" value="Formyl_transf_N"/>
</dbReference>
<organism evidence="6">
    <name type="scientific">bioreactor metagenome</name>
    <dbReference type="NCBI Taxonomy" id="1076179"/>
    <lineage>
        <taxon>unclassified sequences</taxon>
        <taxon>metagenomes</taxon>
        <taxon>ecological metagenomes</taxon>
    </lineage>
</organism>
<dbReference type="InterPro" id="IPR004607">
    <property type="entry name" value="GART"/>
</dbReference>
<keyword evidence="4" id="KW-0658">Purine biosynthesis</keyword>
<dbReference type="EMBL" id="VSSQ01030145">
    <property type="protein sequence ID" value="MPM80557.1"/>
    <property type="molecule type" value="Genomic_DNA"/>
</dbReference>
<keyword evidence="3 6" id="KW-0808">Transferase</keyword>
<dbReference type="CDD" id="cd08645">
    <property type="entry name" value="FMT_core_GART"/>
    <property type="match status" value="1"/>
</dbReference>
<evidence type="ECO:0000256" key="1">
    <source>
        <dbReference type="ARBA" id="ARBA00005054"/>
    </source>
</evidence>
<protein>
    <recommendedName>
        <fullName evidence="2">phosphoribosylglycinamide formyltransferase 1</fullName>
        <ecNumber evidence="2">2.1.2.2</ecNumber>
    </recommendedName>
</protein>
<dbReference type="Pfam" id="PF00551">
    <property type="entry name" value="Formyl_trans_N"/>
    <property type="match status" value="1"/>
</dbReference>
<dbReference type="GO" id="GO:0006189">
    <property type="term" value="P:'de novo' IMP biosynthetic process"/>
    <property type="evidence" value="ECO:0007669"/>
    <property type="project" value="InterPro"/>
</dbReference>